<accession>A0A1F6M3S7</accession>
<evidence type="ECO:0000313" key="1">
    <source>
        <dbReference type="EMBL" id="OGH66274.1"/>
    </source>
</evidence>
<reference evidence="1 2" key="1">
    <citation type="journal article" date="2016" name="Nat. Commun.">
        <title>Thousands of microbial genomes shed light on interconnected biogeochemical processes in an aquifer system.</title>
        <authorList>
            <person name="Anantharaman K."/>
            <person name="Brown C.T."/>
            <person name="Hug L.A."/>
            <person name="Sharon I."/>
            <person name="Castelle C.J."/>
            <person name="Probst A.J."/>
            <person name="Thomas B.C."/>
            <person name="Singh A."/>
            <person name="Wilkins M.J."/>
            <person name="Karaoz U."/>
            <person name="Brodie E.L."/>
            <person name="Williams K.H."/>
            <person name="Hubbard S.S."/>
            <person name="Banfield J.F."/>
        </authorList>
    </citation>
    <scope>NUCLEOTIDE SEQUENCE [LARGE SCALE GENOMIC DNA]</scope>
</reference>
<proteinExistence type="predicted"/>
<protein>
    <recommendedName>
        <fullName evidence="3">Ribbon-helix-helix protein CopG domain-containing protein</fullName>
    </recommendedName>
</protein>
<evidence type="ECO:0008006" key="3">
    <source>
        <dbReference type="Google" id="ProtNLM"/>
    </source>
</evidence>
<dbReference type="CDD" id="cd22231">
    <property type="entry name" value="RHH_NikR_HicB-like"/>
    <property type="match status" value="1"/>
</dbReference>
<gene>
    <name evidence="1" type="ORF">A3B90_01670</name>
</gene>
<dbReference type="SUPFAM" id="SSF47598">
    <property type="entry name" value="Ribbon-helix-helix"/>
    <property type="match status" value="1"/>
</dbReference>
<dbReference type="EMBL" id="MFPX01000021">
    <property type="protein sequence ID" value="OGH66274.1"/>
    <property type="molecule type" value="Genomic_DNA"/>
</dbReference>
<sequence>MSIINFSVSQTLEKRIAAIVKKKGFSSKAELFRFAVIRYIDENEKALFKNDSEIAELTQKFEQVMTKNLKGKKLSSIAEQLKRSKNL</sequence>
<name>A0A1F6M3S7_9BACT</name>
<dbReference type="InterPro" id="IPR010985">
    <property type="entry name" value="Ribbon_hlx_hlx"/>
</dbReference>
<dbReference type="Proteomes" id="UP000178742">
    <property type="component" value="Unassembled WGS sequence"/>
</dbReference>
<organism evidence="1 2">
    <name type="scientific">Candidatus Magasanikbacteria bacterium RIFCSPHIGHO2_02_FULL_41_13</name>
    <dbReference type="NCBI Taxonomy" id="1798676"/>
    <lineage>
        <taxon>Bacteria</taxon>
        <taxon>Candidatus Magasanikiibacteriota</taxon>
    </lineage>
</organism>
<comment type="caution">
    <text evidence="1">The sequence shown here is derived from an EMBL/GenBank/DDBJ whole genome shotgun (WGS) entry which is preliminary data.</text>
</comment>
<evidence type="ECO:0000313" key="2">
    <source>
        <dbReference type="Proteomes" id="UP000178742"/>
    </source>
</evidence>
<dbReference type="AlphaFoldDB" id="A0A1F6M3S7"/>
<dbReference type="GO" id="GO:0006355">
    <property type="term" value="P:regulation of DNA-templated transcription"/>
    <property type="evidence" value="ECO:0007669"/>
    <property type="project" value="InterPro"/>
</dbReference>